<evidence type="ECO:0008006" key="4">
    <source>
        <dbReference type="Google" id="ProtNLM"/>
    </source>
</evidence>
<sequence>MPAMHLRLALLPTLLLSGLFSTTYAANFTFDFGTPTQCDNFPISWTGRTQQV</sequence>
<dbReference type="OrthoDB" id="2591431at2759"/>
<dbReference type="GeneID" id="18914098"/>
<dbReference type="HOGENOM" id="CLU_3087967_0_0_1"/>
<dbReference type="Proteomes" id="UP000008370">
    <property type="component" value="Unassembled WGS sequence"/>
</dbReference>
<dbReference type="KEGG" id="pco:PHACADRAFT_247497"/>
<dbReference type="InParanoid" id="K5WPF0"/>
<evidence type="ECO:0000313" key="3">
    <source>
        <dbReference type="Proteomes" id="UP000008370"/>
    </source>
</evidence>
<organism evidence="2 3">
    <name type="scientific">Phanerochaete carnosa (strain HHB-10118-sp)</name>
    <name type="common">White-rot fungus</name>
    <name type="synonym">Peniophora carnosa</name>
    <dbReference type="NCBI Taxonomy" id="650164"/>
    <lineage>
        <taxon>Eukaryota</taxon>
        <taxon>Fungi</taxon>
        <taxon>Dikarya</taxon>
        <taxon>Basidiomycota</taxon>
        <taxon>Agaricomycotina</taxon>
        <taxon>Agaricomycetes</taxon>
        <taxon>Polyporales</taxon>
        <taxon>Phanerochaetaceae</taxon>
        <taxon>Phanerochaete</taxon>
    </lineage>
</organism>
<feature type="signal peptide" evidence="1">
    <location>
        <begin position="1"/>
        <end position="25"/>
    </location>
</feature>
<dbReference type="RefSeq" id="XP_007390548.1">
    <property type="nucleotide sequence ID" value="XM_007390486.1"/>
</dbReference>
<dbReference type="AlphaFoldDB" id="K5WPF0"/>
<dbReference type="EMBL" id="JH930468">
    <property type="protein sequence ID" value="EKM61114.1"/>
    <property type="molecule type" value="Genomic_DNA"/>
</dbReference>
<keyword evidence="3" id="KW-1185">Reference proteome</keyword>
<name>K5WPF0_PHACS</name>
<proteinExistence type="predicted"/>
<evidence type="ECO:0000313" key="2">
    <source>
        <dbReference type="EMBL" id="EKM61114.1"/>
    </source>
</evidence>
<keyword evidence="1" id="KW-0732">Signal</keyword>
<feature type="chain" id="PRO_5003889575" description="Glycoside hydrolase family 16 protein" evidence="1">
    <location>
        <begin position="26"/>
        <end position="52"/>
    </location>
</feature>
<protein>
    <recommendedName>
        <fullName evidence="4">Glycoside hydrolase family 16 protein</fullName>
    </recommendedName>
</protein>
<gene>
    <name evidence="2" type="ORF">PHACADRAFT_247497</name>
</gene>
<reference evidence="2 3" key="1">
    <citation type="journal article" date="2012" name="BMC Genomics">
        <title>Comparative genomics of the white-rot fungi, Phanerochaete carnosa and P. chrysosporium, to elucidate the genetic basis of the distinct wood types they colonize.</title>
        <authorList>
            <person name="Suzuki H."/>
            <person name="MacDonald J."/>
            <person name="Syed K."/>
            <person name="Salamov A."/>
            <person name="Hori C."/>
            <person name="Aerts A."/>
            <person name="Henrissat B."/>
            <person name="Wiebenga A."/>
            <person name="vanKuyk P.A."/>
            <person name="Barry K."/>
            <person name="Lindquist E."/>
            <person name="LaButti K."/>
            <person name="Lapidus A."/>
            <person name="Lucas S."/>
            <person name="Coutinho P."/>
            <person name="Gong Y."/>
            <person name="Samejima M."/>
            <person name="Mahadevan R."/>
            <person name="Abou-Zaid M."/>
            <person name="de Vries R.P."/>
            <person name="Igarashi K."/>
            <person name="Yadav J.S."/>
            <person name="Grigoriev I.V."/>
            <person name="Master E.R."/>
        </authorList>
    </citation>
    <scope>NUCLEOTIDE SEQUENCE [LARGE SCALE GENOMIC DNA]</scope>
    <source>
        <strain evidence="2 3">HHB-10118-sp</strain>
    </source>
</reference>
<evidence type="ECO:0000256" key="1">
    <source>
        <dbReference type="SAM" id="SignalP"/>
    </source>
</evidence>
<accession>K5WPF0</accession>